<keyword evidence="9 12" id="KW-1133">Transmembrane helix</keyword>
<dbReference type="EMBL" id="JAGGLB010000003">
    <property type="protein sequence ID" value="MBP1989671.1"/>
    <property type="molecule type" value="Genomic_DNA"/>
</dbReference>
<evidence type="ECO:0000256" key="8">
    <source>
        <dbReference type="ARBA" id="ARBA00022985"/>
    </source>
</evidence>
<reference evidence="14 15" key="1">
    <citation type="submission" date="2021-03" db="EMBL/GenBank/DDBJ databases">
        <title>Genomic Encyclopedia of Type Strains, Phase IV (KMG-IV): sequencing the most valuable type-strain genomes for metagenomic binning, comparative biology and taxonomic classification.</title>
        <authorList>
            <person name="Goeker M."/>
        </authorList>
    </citation>
    <scope>NUCLEOTIDE SEQUENCE [LARGE SCALE GENOMIC DNA]</scope>
    <source>
        <strain evidence="14 15">DSM 26048</strain>
    </source>
</reference>
<feature type="transmembrane region" description="Helical" evidence="12">
    <location>
        <begin position="32"/>
        <end position="51"/>
    </location>
</feature>
<evidence type="ECO:0000256" key="3">
    <source>
        <dbReference type="ARBA" id="ARBA00022475"/>
    </source>
</evidence>
<keyword evidence="10" id="KW-0443">Lipid metabolism</keyword>
<dbReference type="SUPFAM" id="SSF103481">
    <property type="entry name" value="Multidrug resistance efflux transporter EmrE"/>
    <property type="match status" value="2"/>
</dbReference>
<feature type="transmembrane region" description="Helical" evidence="12">
    <location>
        <begin position="63"/>
        <end position="80"/>
    </location>
</feature>
<dbReference type="RefSeq" id="WP_209970487.1">
    <property type="nucleotide sequence ID" value="NZ_JAGGLB010000003.1"/>
</dbReference>
<feature type="transmembrane region" description="Helical" evidence="12">
    <location>
        <begin position="92"/>
        <end position="112"/>
    </location>
</feature>
<gene>
    <name evidence="14" type="ORF">J2Z66_001269</name>
</gene>
<dbReference type="InterPro" id="IPR000390">
    <property type="entry name" value="Small_drug/metabolite_transptr"/>
</dbReference>
<dbReference type="Pfam" id="PF00892">
    <property type="entry name" value="EamA"/>
    <property type="match status" value="1"/>
</dbReference>
<keyword evidence="5" id="KW-0997">Cell inner membrane</keyword>
<name>A0ABS4IRM8_9BACL</name>
<feature type="transmembrane region" description="Helical" evidence="12">
    <location>
        <begin position="178"/>
        <end position="196"/>
    </location>
</feature>
<evidence type="ECO:0000256" key="4">
    <source>
        <dbReference type="ARBA" id="ARBA00022516"/>
    </source>
</evidence>
<evidence type="ECO:0000256" key="1">
    <source>
        <dbReference type="ARBA" id="ARBA00004651"/>
    </source>
</evidence>
<accession>A0ABS4IRM8</accession>
<keyword evidence="8" id="KW-0448">Lipopolysaccharide biosynthesis</keyword>
<feature type="domain" description="EamA" evidence="13">
    <location>
        <begin position="151"/>
        <end position="280"/>
    </location>
</feature>
<keyword evidence="6" id="KW-0441">Lipid A biosynthesis</keyword>
<evidence type="ECO:0000256" key="12">
    <source>
        <dbReference type="SAM" id="Phobius"/>
    </source>
</evidence>
<comment type="similarity">
    <text evidence="2">Belongs to the EamA transporter family.</text>
</comment>
<keyword evidence="3" id="KW-1003">Cell membrane</keyword>
<dbReference type="PANTHER" id="PTHR30561:SF9">
    <property type="entry name" value="4-AMINO-4-DEOXY-L-ARABINOSE-PHOSPHOUNDECAPRENOL FLIPPASE SUBUNIT ARNF-RELATED"/>
    <property type="match status" value="1"/>
</dbReference>
<evidence type="ECO:0000256" key="10">
    <source>
        <dbReference type="ARBA" id="ARBA00023098"/>
    </source>
</evidence>
<evidence type="ECO:0000313" key="14">
    <source>
        <dbReference type="EMBL" id="MBP1989671.1"/>
    </source>
</evidence>
<dbReference type="InterPro" id="IPR037185">
    <property type="entry name" value="EmrE-like"/>
</dbReference>
<evidence type="ECO:0000256" key="7">
    <source>
        <dbReference type="ARBA" id="ARBA00022692"/>
    </source>
</evidence>
<sequence>MSETLVWLLVIASAVTHAIWNFYTKKSVHKSSFLWSIQTIASLVFMPFFISDVLAAKIGVQEIILLIITFVFQGMYVTLLSKAYQIGEISQVYPFMRGSAALLIPVISIFLYDEKLTTLGWAGLILIVSGLFGLSEIFSVRVNRKLLQTFLITFGVGLSITGYTIVDKSILDFMSPLGLLQIYNIAGFIFLSRPALCSGKLKQEWKVNWRTIMIGAAMAPGSYLLFLIAMKYAPLSHISPIREFSIVIGCFLGFVVLKEKQALIRIVYALVITTGITLISFWG</sequence>
<evidence type="ECO:0000256" key="9">
    <source>
        <dbReference type="ARBA" id="ARBA00022989"/>
    </source>
</evidence>
<evidence type="ECO:0000256" key="6">
    <source>
        <dbReference type="ARBA" id="ARBA00022556"/>
    </source>
</evidence>
<keyword evidence="11 12" id="KW-0472">Membrane</keyword>
<dbReference type="PANTHER" id="PTHR30561">
    <property type="entry name" value="SMR FAMILY PROTON-DEPENDENT DRUG EFFLUX TRANSPORTER SUGE"/>
    <property type="match status" value="1"/>
</dbReference>
<keyword evidence="4" id="KW-0444">Lipid biosynthesis</keyword>
<dbReference type="Gene3D" id="1.10.3730.20">
    <property type="match status" value="2"/>
</dbReference>
<feature type="transmembrane region" description="Helical" evidence="12">
    <location>
        <begin position="146"/>
        <end position="166"/>
    </location>
</feature>
<organism evidence="14 15">
    <name type="scientific">Paenibacillus eucommiae</name>
    <dbReference type="NCBI Taxonomy" id="1355755"/>
    <lineage>
        <taxon>Bacteria</taxon>
        <taxon>Bacillati</taxon>
        <taxon>Bacillota</taxon>
        <taxon>Bacilli</taxon>
        <taxon>Bacillales</taxon>
        <taxon>Paenibacillaceae</taxon>
        <taxon>Paenibacillus</taxon>
    </lineage>
</organism>
<evidence type="ECO:0000256" key="5">
    <source>
        <dbReference type="ARBA" id="ARBA00022519"/>
    </source>
</evidence>
<feature type="transmembrane region" description="Helical" evidence="12">
    <location>
        <begin position="118"/>
        <end position="134"/>
    </location>
</feature>
<protein>
    <submittedName>
        <fullName evidence="14">Membrane protein</fullName>
    </submittedName>
</protein>
<evidence type="ECO:0000313" key="15">
    <source>
        <dbReference type="Proteomes" id="UP001519287"/>
    </source>
</evidence>
<feature type="transmembrane region" description="Helical" evidence="12">
    <location>
        <begin position="208"/>
        <end position="229"/>
    </location>
</feature>
<feature type="transmembrane region" description="Helical" evidence="12">
    <location>
        <begin position="6"/>
        <end position="23"/>
    </location>
</feature>
<feature type="transmembrane region" description="Helical" evidence="12">
    <location>
        <begin position="262"/>
        <end position="282"/>
    </location>
</feature>
<keyword evidence="7 12" id="KW-0812">Transmembrane</keyword>
<dbReference type="Proteomes" id="UP001519287">
    <property type="component" value="Unassembled WGS sequence"/>
</dbReference>
<dbReference type="InterPro" id="IPR000620">
    <property type="entry name" value="EamA_dom"/>
</dbReference>
<proteinExistence type="inferred from homology"/>
<comment type="caution">
    <text evidence="14">The sequence shown here is derived from an EMBL/GenBank/DDBJ whole genome shotgun (WGS) entry which is preliminary data.</text>
</comment>
<evidence type="ECO:0000259" key="13">
    <source>
        <dbReference type="Pfam" id="PF00892"/>
    </source>
</evidence>
<evidence type="ECO:0000256" key="11">
    <source>
        <dbReference type="ARBA" id="ARBA00023136"/>
    </source>
</evidence>
<feature type="transmembrane region" description="Helical" evidence="12">
    <location>
        <begin position="241"/>
        <end position="257"/>
    </location>
</feature>
<keyword evidence="15" id="KW-1185">Reference proteome</keyword>
<evidence type="ECO:0000256" key="2">
    <source>
        <dbReference type="ARBA" id="ARBA00007362"/>
    </source>
</evidence>
<comment type="subcellular location">
    <subcellularLocation>
        <location evidence="1">Cell membrane</location>
        <topology evidence="1">Multi-pass membrane protein</topology>
    </subcellularLocation>
</comment>